<feature type="coiled-coil region" evidence="1">
    <location>
        <begin position="291"/>
        <end position="318"/>
    </location>
</feature>
<reference evidence="2 3" key="1">
    <citation type="submission" date="2020-08" db="EMBL/GenBank/DDBJ databases">
        <title>Plant Genome Project.</title>
        <authorList>
            <person name="Zhang R.-G."/>
        </authorList>
    </citation>
    <scope>NUCLEOTIDE SEQUENCE [LARGE SCALE GENOMIC DNA]</scope>
    <source>
        <tissue evidence="2">Rhizome</tissue>
    </source>
</reference>
<keyword evidence="1" id="KW-0175">Coiled coil</keyword>
<dbReference type="EMBL" id="JACMSC010000014">
    <property type="protein sequence ID" value="KAG6488821.1"/>
    <property type="molecule type" value="Genomic_DNA"/>
</dbReference>
<dbReference type="InterPro" id="IPR040348">
    <property type="entry name" value="POLAR-like"/>
</dbReference>
<dbReference type="GO" id="GO:0008356">
    <property type="term" value="P:asymmetric cell division"/>
    <property type="evidence" value="ECO:0007669"/>
    <property type="project" value="InterPro"/>
</dbReference>
<dbReference type="PANTHER" id="PTHR33476">
    <property type="entry name" value="EMB|CAB62613.1"/>
    <property type="match status" value="1"/>
</dbReference>
<dbReference type="PANTHER" id="PTHR33476:SF7">
    <property type="entry name" value="EMB|CAB62613.1"/>
    <property type="match status" value="1"/>
</dbReference>
<comment type="caution">
    <text evidence="2">The sequence shown here is derived from an EMBL/GenBank/DDBJ whole genome shotgun (WGS) entry which is preliminary data.</text>
</comment>
<dbReference type="OrthoDB" id="1701885at2759"/>
<protein>
    <submittedName>
        <fullName evidence="2">Uncharacterized protein</fullName>
    </submittedName>
</protein>
<accession>A0A8J5KLR9</accession>
<dbReference type="Proteomes" id="UP000734854">
    <property type="component" value="Unassembled WGS sequence"/>
</dbReference>
<gene>
    <name evidence="2" type="ORF">ZIOFF_050072</name>
</gene>
<organism evidence="2 3">
    <name type="scientific">Zingiber officinale</name>
    <name type="common">Ginger</name>
    <name type="synonym">Amomum zingiber</name>
    <dbReference type="NCBI Taxonomy" id="94328"/>
    <lineage>
        <taxon>Eukaryota</taxon>
        <taxon>Viridiplantae</taxon>
        <taxon>Streptophyta</taxon>
        <taxon>Embryophyta</taxon>
        <taxon>Tracheophyta</taxon>
        <taxon>Spermatophyta</taxon>
        <taxon>Magnoliopsida</taxon>
        <taxon>Liliopsida</taxon>
        <taxon>Zingiberales</taxon>
        <taxon>Zingiberaceae</taxon>
        <taxon>Zingiber</taxon>
    </lineage>
</organism>
<evidence type="ECO:0000313" key="2">
    <source>
        <dbReference type="EMBL" id="KAG6488821.1"/>
    </source>
</evidence>
<evidence type="ECO:0000313" key="3">
    <source>
        <dbReference type="Proteomes" id="UP000734854"/>
    </source>
</evidence>
<name>A0A8J5KLR9_ZINOF</name>
<sequence length="631" mass="71036">MDKQFNNKIVSSCCNTLQKLASKRDAEDYSVKDDKIPCKTPVSTEFTVDVLSHGMVPRPVNGVSLINSAEYVSHRGSLLSLQPWIFRKASYLRDKEIKKVVEDCSKLSEPEMDGLVNNLLRENTSRRVNLSHAHGRGPSCLRSQCSCRGTSKPLSSMEDYLLPRLYNENCESEEFLFSSIPSSTTSDIRPFVTDGSDIISKSCYGPVDNNFASELDNKTYMKSVSGVLPLPKLRTAKRNCRETPHEKLVHSNTIEPLKFGHHKDKVDALHIFSVGVSLGLSSTILSNRKEIDNLNTMLKSSENLVQDLQEELDALTVKELANEVQKPSGMVLNLEPVVKDDNDQIFLPMEESRSEIEAELEIELEKLEMGVNSSVFSAKMSVLDELDLELITDDIVGGELKAGRFFNDQSTNLSDCTSSTDRAFDANYSVSPRELSLRLHEVIQLRLQERIEELERELQQTQKQLQLVESDCLASQRGLSSSDVGSSSNMNSPIGTAGIISLAKPVCLSLNGESLEAYDEVYRDFSRVENMEENRPLTTNSKDHIEYYFHSSDVNLIWEREGLRSFGEEPLRDQKLKDKGLLATHEVHALDEGDYVYDEEMRTLITQILEKTRQGSPIVQDVQRMLFALND</sequence>
<evidence type="ECO:0000256" key="1">
    <source>
        <dbReference type="SAM" id="Coils"/>
    </source>
</evidence>
<proteinExistence type="predicted"/>
<feature type="coiled-coil region" evidence="1">
    <location>
        <begin position="437"/>
        <end position="471"/>
    </location>
</feature>
<keyword evidence="3" id="KW-1185">Reference proteome</keyword>
<dbReference type="AlphaFoldDB" id="A0A8J5KLR9"/>